<name>A0A1L3SNK1_9HYPH</name>
<dbReference type="STRING" id="1670800.BSQ44_06000"/>
<keyword evidence="4" id="KW-1185">Reference proteome</keyword>
<organism evidence="3 4">
    <name type="scientific">Aquibium oceanicum</name>
    <dbReference type="NCBI Taxonomy" id="1670800"/>
    <lineage>
        <taxon>Bacteria</taxon>
        <taxon>Pseudomonadati</taxon>
        <taxon>Pseudomonadota</taxon>
        <taxon>Alphaproteobacteria</taxon>
        <taxon>Hyphomicrobiales</taxon>
        <taxon>Phyllobacteriaceae</taxon>
        <taxon>Aquibium</taxon>
    </lineage>
</organism>
<dbReference type="SUPFAM" id="SSF52172">
    <property type="entry name" value="CheY-like"/>
    <property type="match status" value="1"/>
</dbReference>
<feature type="domain" description="Response regulatory" evidence="2">
    <location>
        <begin position="9"/>
        <end position="117"/>
    </location>
</feature>
<reference evidence="4" key="1">
    <citation type="submission" date="2016-11" db="EMBL/GenBank/DDBJ databases">
        <title>Mesorhizobium oceanicum sp. nov., isolated from deep seawater in South China Sea.</title>
        <authorList>
            <person name="Fu G.-Y."/>
        </authorList>
    </citation>
    <scope>NUCLEOTIDE SEQUENCE [LARGE SCALE GENOMIC DNA]</scope>
    <source>
        <strain evidence="4">B7</strain>
    </source>
</reference>
<evidence type="ECO:0000313" key="3">
    <source>
        <dbReference type="EMBL" id="APH70978.1"/>
    </source>
</evidence>
<dbReference type="KEGG" id="meso:BSQ44_06000"/>
<dbReference type="Proteomes" id="UP000182840">
    <property type="component" value="Chromosome"/>
</dbReference>
<dbReference type="RefSeq" id="WP_072602388.1">
    <property type="nucleotide sequence ID" value="NZ_CP018171.1"/>
</dbReference>
<accession>A0A1L3SNK1</accession>
<dbReference type="EMBL" id="CP018171">
    <property type="protein sequence ID" value="APH70978.1"/>
    <property type="molecule type" value="Genomic_DNA"/>
</dbReference>
<sequence length="137" mass="14660">MSNDITGKRIFLLEDEILIAIEAAEALEDLGAIVVGPAHRLDKGLEIARAEAMDAAVLDVNLGGSYSYPVAEILRDRGIPMVFATGYGGTLEEIGDAPVLDKPYSREQLRGALARILTASEPAQVPDSIETPRDMPV</sequence>
<dbReference type="InterPro" id="IPR001789">
    <property type="entry name" value="Sig_transdc_resp-reg_receiver"/>
</dbReference>
<protein>
    <recommendedName>
        <fullName evidence="2">Response regulatory domain-containing protein</fullName>
    </recommendedName>
</protein>
<gene>
    <name evidence="3" type="ORF">BSQ44_06000</name>
</gene>
<evidence type="ECO:0000256" key="1">
    <source>
        <dbReference type="PROSITE-ProRule" id="PRU00169"/>
    </source>
</evidence>
<keyword evidence="1" id="KW-0597">Phosphoprotein</keyword>
<dbReference type="AlphaFoldDB" id="A0A1L3SNK1"/>
<evidence type="ECO:0000259" key="2">
    <source>
        <dbReference type="PROSITE" id="PS50110"/>
    </source>
</evidence>
<dbReference type="GO" id="GO:0000160">
    <property type="term" value="P:phosphorelay signal transduction system"/>
    <property type="evidence" value="ECO:0007669"/>
    <property type="project" value="InterPro"/>
</dbReference>
<evidence type="ECO:0000313" key="4">
    <source>
        <dbReference type="Proteomes" id="UP000182840"/>
    </source>
</evidence>
<dbReference type="OrthoDB" id="582170at2"/>
<dbReference type="InterPro" id="IPR011006">
    <property type="entry name" value="CheY-like_superfamily"/>
</dbReference>
<dbReference type="Gene3D" id="3.40.50.2300">
    <property type="match status" value="1"/>
</dbReference>
<dbReference type="PROSITE" id="PS50110">
    <property type="entry name" value="RESPONSE_REGULATORY"/>
    <property type="match status" value="1"/>
</dbReference>
<feature type="modified residue" description="4-aspartylphosphate" evidence="1">
    <location>
        <position position="59"/>
    </location>
</feature>
<proteinExistence type="predicted"/>